<name>A0A839YXE1_9SPHN</name>
<comment type="caution">
    <text evidence="2">The sequence shown here is derived from an EMBL/GenBank/DDBJ whole genome shotgun (WGS) entry which is preliminary data.</text>
</comment>
<gene>
    <name evidence="2" type="ORF">FHS50_000011</name>
</gene>
<keyword evidence="1" id="KW-1133">Transmembrane helix</keyword>
<accession>A0A839YXE1</accession>
<feature type="transmembrane region" description="Helical" evidence="1">
    <location>
        <begin position="24"/>
        <end position="46"/>
    </location>
</feature>
<sequence>MDWIEASLAADFISRTSNTARVQAILQLSLAPVFLLAAIGAFLNVMNARLIWIADRVHRLDHQQEAENRPRAVERELEELPALRRRLKYAQISINLSTLSALVISGIVALLFISAFVRPAMGSYVAFLWVAAMGLLVAALTYFLLETRLATTTARQRRRLSRQIESKRSGS</sequence>
<evidence type="ECO:0000313" key="3">
    <source>
        <dbReference type="Proteomes" id="UP000578569"/>
    </source>
</evidence>
<feature type="transmembrane region" description="Helical" evidence="1">
    <location>
        <begin position="123"/>
        <end position="145"/>
    </location>
</feature>
<dbReference type="EMBL" id="JACICF010000001">
    <property type="protein sequence ID" value="MBB3762988.1"/>
    <property type="molecule type" value="Genomic_DNA"/>
</dbReference>
<proteinExistence type="predicted"/>
<protein>
    <submittedName>
        <fullName evidence="2">Heme exporter protein D</fullName>
    </submittedName>
</protein>
<dbReference type="AlphaFoldDB" id="A0A839YXE1"/>
<dbReference type="Proteomes" id="UP000578569">
    <property type="component" value="Unassembled WGS sequence"/>
</dbReference>
<keyword evidence="1" id="KW-0472">Membrane</keyword>
<reference evidence="2 3" key="1">
    <citation type="submission" date="2020-08" db="EMBL/GenBank/DDBJ databases">
        <title>Genomic Encyclopedia of Type Strains, Phase IV (KMG-IV): sequencing the most valuable type-strain genomes for metagenomic binning, comparative biology and taxonomic classification.</title>
        <authorList>
            <person name="Goeker M."/>
        </authorList>
    </citation>
    <scope>NUCLEOTIDE SEQUENCE [LARGE SCALE GENOMIC DNA]</scope>
    <source>
        <strain evidence="2 3">DSM 24194</strain>
    </source>
</reference>
<organism evidence="2 3">
    <name type="scientific">Sphingomicrobium lutaoense</name>
    <dbReference type="NCBI Taxonomy" id="515949"/>
    <lineage>
        <taxon>Bacteria</taxon>
        <taxon>Pseudomonadati</taxon>
        <taxon>Pseudomonadota</taxon>
        <taxon>Alphaproteobacteria</taxon>
        <taxon>Sphingomonadales</taxon>
        <taxon>Sphingomonadaceae</taxon>
        <taxon>Sphingomicrobium</taxon>
    </lineage>
</organism>
<dbReference type="Pfam" id="PF11026">
    <property type="entry name" value="DUF2721"/>
    <property type="match status" value="1"/>
</dbReference>
<dbReference type="RefSeq" id="WP_183932328.1">
    <property type="nucleotide sequence ID" value="NZ_JACICF010000001.1"/>
</dbReference>
<evidence type="ECO:0000313" key="2">
    <source>
        <dbReference type="EMBL" id="MBB3762988.1"/>
    </source>
</evidence>
<keyword evidence="1" id="KW-0812">Transmembrane</keyword>
<feature type="transmembrane region" description="Helical" evidence="1">
    <location>
        <begin position="94"/>
        <end position="117"/>
    </location>
</feature>
<dbReference type="InterPro" id="IPR021279">
    <property type="entry name" value="DUF2721"/>
</dbReference>
<evidence type="ECO:0000256" key="1">
    <source>
        <dbReference type="SAM" id="Phobius"/>
    </source>
</evidence>
<keyword evidence="3" id="KW-1185">Reference proteome</keyword>